<dbReference type="Proteomes" id="UP000007060">
    <property type="component" value="Unassembled WGS sequence"/>
</dbReference>
<dbReference type="AlphaFoldDB" id="A7A2C9"/>
<organism evidence="1 2">
    <name type="scientific">Saccharomyces cerevisiae (strain YJM789)</name>
    <name type="common">Baker's yeast</name>
    <dbReference type="NCBI Taxonomy" id="307796"/>
    <lineage>
        <taxon>Eukaryota</taxon>
        <taxon>Fungi</taxon>
        <taxon>Dikarya</taxon>
        <taxon>Ascomycota</taxon>
        <taxon>Saccharomycotina</taxon>
        <taxon>Saccharomycetes</taxon>
        <taxon>Saccharomycetales</taxon>
        <taxon>Saccharomycetaceae</taxon>
        <taxon>Saccharomyces</taxon>
    </lineage>
</organism>
<comment type="caution">
    <text evidence="1">The sequence shown here is derived from an EMBL/GenBank/DDBJ whole genome shotgun (WGS) entry which is preliminary data.</text>
</comment>
<evidence type="ECO:0000313" key="1">
    <source>
        <dbReference type="EMBL" id="EDN59062.1"/>
    </source>
</evidence>
<name>A7A2C9_YEAS7</name>
<accession>A7A2C9</accession>
<dbReference type="EMBL" id="AAFW02000209">
    <property type="protein sequence ID" value="EDN59062.1"/>
    <property type="molecule type" value="Genomic_DNA"/>
</dbReference>
<sequence length="192" mass="21729">AKGITVSSSIIFESRGHFASISSQLGQHNFTIFNRHHLKKRIVFQILVNSSLWLSEQNFSITQNEAGIWKQLFNSPQSFPHTDIPSEEGTRVLQRGFLRYFHFHIATPTPIKLSRHRTAQLTFSSTEGIMRCSFVTDRSSSSPAHILPIGPFCSSYRYISVKSTLSQWVYVGIDHASAALCRLSFRQVNLLG</sequence>
<proteinExistence type="predicted"/>
<evidence type="ECO:0000313" key="2">
    <source>
        <dbReference type="Proteomes" id="UP000007060"/>
    </source>
</evidence>
<reference evidence="1 2" key="1">
    <citation type="journal article" date="2007" name="Proc. Natl. Acad. Sci. U.S.A.">
        <title>Genome sequencing and comparative analysis of Saccharomyces cerevisiae strain YJM789.</title>
        <authorList>
            <person name="Wei W."/>
            <person name="McCusker J.H."/>
            <person name="Hyman R.W."/>
            <person name="Jones T."/>
            <person name="Ning Y."/>
            <person name="Cao Z."/>
            <person name="Gu Z."/>
            <person name="Bruno D."/>
            <person name="Miranda M."/>
            <person name="Nguyen M."/>
            <person name="Wilhelmy J."/>
            <person name="Komp C."/>
            <person name="Tamse R."/>
            <person name="Wang X."/>
            <person name="Jia P."/>
            <person name="Luedi P."/>
            <person name="Oefner P.J."/>
            <person name="David L."/>
            <person name="Dietrich F.S."/>
            <person name="Li Y."/>
            <person name="Davis R.W."/>
            <person name="Steinmetz L.M."/>
        </authorList>
    </citation>
    <scope>NUCLEOTIDE SEQUENCE [LARGE SCALE GENOMIC DNA]</scope>
    <source>
        <strain evidence="1 2">YJM789</strain>
    </source>
</reference>
<dbReference type="HOGENOM" id="CLU_1418354_0_0_1"/>
<protein>
    <submittedName>
        <fullName evidence="1">Uncharacterized protein</fullName>
    </submittedName>
</protein>
<feature type="non-terminal residue" evidence="1">
    <location>
        <position position="1"/>
    </location>
</feature>
<gene>
    <name evidence="1" type="ORF">SCY_1424</name>
</gene>